<dbReference type="PROSITE" id="PS50076">
    <property type="entry name" value="DNAJ_2"/>
    <property type="match status" value="1"/>
</dbReference>
<dbReference type="EMBL" id="ML986551">
    <property type="protein sequence ID" value="KAF2271309.1"/>
    <property type="molecule type" value="Genomic_DNA"/>
</dbReference>
<dbReference type="PROSITE" id="PS00636">
    <property type="entry name" value="DNAJ_1"/>
    <property type="match status" value="1"/>
</dbReference>
<organism evidence="3 4">
    <name type="scientific">Westerdykella ornata</name>
    <dbReference type="NCBI Taxonomy" id="318751"/>
    <lineage>
        <taxon>Eukaryota</taxon>
        <taxon>Fungi</taxon>
        <taxon>Dikarya</taxon>
        <taxon>Ascomycota</taxon>
        <taxon>Pezizomycotina</taxon>
        <taxon>Dothideomycetes</taxon>
        <taxon>Pleosporomycetidae</taxon>
        <taxon>Pleosporales</taxon>
        <taxon>Sporormiaceae</taxon>
        <taxon>Westerdykella</taxon>
    </lineage>
</organism>
<accession>A0A6A6J7X6</accession>
<dbReference type="SUPFAM" id="SSF46565">
    <property type="entry name" value="Chaperone J-domain"/>
    <property type="match status" value="1"/>
</dbReference>
<dbReference type="SMART" id="SM00271">
    <property type="entry name" value="DnaJ"/>
    <property type="match status" value="1"/>
</dbReference>
<dbReference type="OrthoDB" id="442087at2759"/>
<feature type="compositionally biased region" description="Polar residues" evidence="1">
    <location>
        <begin position="237"/>
        <end position="248"/>
    </location>
</feature>
<sequence length="421" mass="47566">MSIQTHYEALGLDPTALMPVIKSAYKALALIYHPDNSHGLEPAQRAEHAAKFRAIQEAYDVLTNPALRAAYDRELQRDGNKVNLDCSTFHHAQRSRAFKQNGRPSVFITTPAAKEALRTRIELQLAQIKKDRLKRDYEDASMDLAGIQITLSLWRDMAEERADDPIAYSYCLTQIQEYEHKLKVREAEQEAWLNALASPKTAASHKADSTQKQQQTHTHLQNIASSLRNASGEKIQAESTQSRRTATKQSHETKRHLSASQKRAETEHRESEEQMRRAEARKADKARREALKKQQQEAKAAAIRAEKLKQKRKVQEAAAKEAQRIKKVREKVKPGTLLTKMDDEEAIVNWPLVDTPLDNAVGSNTAAEVECVERKSNGRIKCNACDHGHASFREWKECNANAKGRGDKALESNENGFFCIV</sequence>
<dbReference type="Proteomes" id="UP000800097">
    <property type="component" value="Unassembled WGS sequence"/>
</dbReference>
<dbReference type="PRINTS" id="PR00625">
    <property type="entry name" value="JDOMAIN"/>
</dbReference>
<evidence type="ECO:0000256" key="1">
    <source>
        <dbReference type="SAM" id="MobiDB-lite"/>
    </source>
</evidence>
<keyword evidence="4" id="KW-1185">Reference proteome</keyword>
<feature type="region of interest" description="Disordered" evidence="1">
    <location>
        <begin position="199"/>
        <end position="295"/>
    </location>
</feature>
<protein>
    <submittedName>
        <fullName evidence="3">DnaJ-domain-containing protein</fullName>
    </submittedName>
</protein>
<feature type="compositionally biased region" description="Basic and acidic residues" evidence="1">
    <location>
        <begin position="262"/>
        <end position="295"/>
    </location>
</feature>
<evidence type="ECO:0000313" key="4">
    <source>
        <dbReference type="Proteomes" id="UP000800097"/>
    </source>
</evidence>
<dbReference type="RefSeq" id="XP_033648848.1">
    <property type="nucleotide sequence ID" value="XM_033802202.1"/>
</dbReference>
<dbReference type="Gene3D" id="1.10.287.110">
    <property type="entry name" value="DnaJ domain"/>
    <property type="match status" value="1"/>
</dbReference>
<evidence type="ECO:0000259" key="2">
    <source>
        <dbReference type="PROSITE" id="PS50076"/>
    </source>
</evidence>
<proteinExistence type="predicted"/>
<feature type="compositionally biased region" description="Low complexity" evidence="1">
    <location>
        <begin position="210"/>
        <end position="221"/>
    </location>
</feature>
<dbReference type="Pfam" id="PF00226">
    <property type="entry name" value="DnaJ"/>
    <property type="match status" value="1"/>
</dbReference>
<dbReference type="InterPro" id="IPR001623">
    <property type="entry name" value="DnaJ_domain"/>
</dbReference>
<dbReference type="AlphaFoldDB" id="A0A6A6J7X6"/>
<dbReference type="InterPro" id="IPR036869">
    <property type="entry name" value="J_dom_sf"/>
</dbReference>
<feature type="domain" description="J" evidence="2">
    <location>
        <begin position="5"/>
        <end position="75"/>
    </location>
</feature>
<dbReference type="CDD" id="cd06257">
    <property type="entry name" value="DnaJ"/>
    <property type="match status" value="1"/>
</dbReference>
<gene>
    <name evidence="3" type="ORF">EI97DRAFT_488522</name>
</gene>
<dbReference type="GeneID" id="54555377"/>
<reference evidence="3" key="1">
    <citation type="journal article" date="2020" name="Stud. Mycol.">
        <title>101 Dothideomycetes genomes: a test case for predicting lifestyles and emergence of pathogens.</title>
        <authorList>
            <person name="Haridas S."/>
            <person name="Albert R."/>
            <person name="Binder M."/>
            <person name="Bloem J."/>
            <person name="Labutti K."/>
            <person name="Salamov A."/>
            <person name="Andreopoulos B."/>
            <person name="Baker S."/>
            <person name="Barry K."/>
            <person name="Bills G."/>
            <person name="Bluhm B."/>
            <person name="Cannon C."/>
            <person name="Castanera R."/>
            <person name="Culley D."/>
            <person name="Daum C."/>
            <person name="Ezra D."/>
            <person name="Gonzalez J."/>
            <person name="Henrissat B."/>
            <person name="Kuo A."/>
            <person name="Liang C."/>
            <person name="Lipzen A."/>
            <person name="Lutzoni F."/>
            <person name="Magnuson J."/>
            <person name="Mondo S."/>
            <person name="Nolan M."/>
            <person name="Ohm R."/>
            <person name="Pangilinan J."/>
            <person name="Park H.-J."/>
            <person name="Ramirez L."/>
            <person name="Alfaro M."/>
            <person name="Sun H."/>
            <person name="Tritt A."/>
            <person name="Yoshinaga Y."/>
            <person name="Zwiers L.-H."/>
            <person name="Turgeon B."/>
            <person name="Goodwin S."/>
            <person name="Spatafora J."/>
            <person name="Crous P."/>
            <person name="Grigoriev I."/>
        </authorList>
    </citation>
    <scope>NUCLEOTIDE SEQUENCE</scope>
    <source>
        <strain evidence="3">CBS 379.55</strain>
    </source>
</reference>
<evidence type="ECO:0000313" key="3">
    <source>
        <dbReference type="EMBL" id="KAF2271309.1"/>
    </source>
</evidence>
<name>A0A6A6J7X6_WESOR</name>
<dbReference type="InterPro" id="IPR050817">
    <property type="entry name" value="DjlA_DnaK_co-chaperone"/>
</dbReference>
<dbReference type="PANTHER" id="PTHR24074">
    <property type="entry name" value="CO-CHAPERONE PROTEIN DJLA"/>
    <property type="match status" value="1"/>
</dbReference>
<dbReference type="InterPro" id="IPR018253">
    <property type="entry name" value="DnaJ_domain_CS"/>
</dbReference>